<keyword evidence="3 4" id="KW-0408">Iron</keyword>
<evidence type="ECO:0000313" key="9">
    <source>
        <dbReference type="Proteomes" id="UP000293562"/>
    </source>
</evidence>
<evidence type="ECO:0000256" key="2">
    <source>
        <dbReference type="ARBA" id="ARBA00022723"/>
    </source>
</evidence>
<dbReference type="PANTHER" id="PTHR35008:SF8">
    <property type="entry name" value="ALCOHOL DEHYDROGENASE CYTOCHROME C SUBUNIT"/>
    <property type="match status" value="1"/>
</dbReference>
<feature type="signal peptide" evidence="6">
    <location>
        <begin position="1"/>
        <end position="23"/>
    </location>
</feature>
<comment type="caution">
    <text evidence="8">The sequence shown here is derived from an EMBL/GenBank/DDBJ whole genome shotgun (WGS) entry which is preliminary data.</text>
</comment>
<dbReference type="RefSeq" id="WP_130307174.1">
    <property type="nucleotide sequence ID" value="NZ_SHKN01000001.1"/>
</dbReference>
<feature type="domain" description="Cytochrome c" evidence="7">
    <location>
        <begin position="44"/>
        <end position="126"/>
    </location>
</feature>
<dbReference type="Gene3D" id="1.10.760.10">
    <property type="entry name" value="Cytochrome c-like domain"/>
    <property type="match status" value="1"/>
</dbReference>
<evidence type="ECO:0000313" key="8">
    <source>
        <dbReference type="EMBL" id="RZT97120.1"/>
    </source>
</evidence>
<keyword evidence="5" id="KW-1133">Transmembrane helix</keyword>
<accession>A0A4Q7VLH2</accession>
<dbReference type="InterPro" id="IPR009056">
    <property type="entry name" value="Cyt_c-like_dom"/>
</dbReference>
<dbReference type="GO" id="GO:0046872">
    <property type="term" value="F:metal ion binding"/>
    <property type="evidence" value="ECO:0007669"/>
    <property type="project" value="UniProtKB-KW"/>
</dbReference>
<evidence type="ECO:0000256" key="4">
    <source>
        <dbReference type="PROSITE-ProRule" id="PRU00433"/>
    </source>
</evidence>
<evidence type="ECO:0000256" key="3">
    <source>
        <dbReference type="ARBA" id="ARBA00023004"/>
    </source>
</evidence>
<feature type="transmembrane region" description="Helical" evidence="5">
    <location>
        <begin position="269"/>
        <end position="294"/>
    </location>
</feature>
<name>A0A4Q7VLH2_9BACT</name>
<feature type="chain" id="PRO_5020791438" evidence="6">
    <location>
        <begin position="24"/>
        <end position="304"/>
    </location>
</feature>
<dbReference type="Pfam" id="PF13442">
    <property type="entry name" value="Cytochrome_CBB3"/>
    <property type="match status" value="1"/>
</dbReference>
<keyword evidence="6" id="KW-0732">Signal</keyword>
<keyword evidence="9" id="KW-1185">Reference proteome</keyword>
<dbReference type="PANTHER" id="PTHR35008">
    <property type="entry name" value="BLL4482 PROTEIN-RELATED"/>
    <property type="match status" value="1"/>
</dbReference>
<dbReference type="SUPFAM" id="SSF46626">
    <property type="entry name" value="Cytochrome c"/>
    <property type="match status" value="1"/>
</dbReference>
<dbReference type="OrthoDB" id="9811395at2"/>
<proteinExistence type="predicted"/>
<keyword evidence="5" id="KW-0472">Membrane</keyword>
<dbReference type="PROSITE" id="PS51007">
    <property type="entry name" value="CYTC"/>
    <property type="match status" value="1"/>
</dbReference>
<evidence type="ECO:0000256" key="1">
    <source>
        <dbReference type="ARBA" id="ARBA00022617"/>
    </source>
</evidence>
<reference evidence="8 9" key="1">
    <citation type="submission" date="2019-02" db="EMBL/GenBank/DDBJ databases">
        <title>Genomic Encyclopedia of Type Strains, Phase IV (KMG-IV): sequencing the most valuable type-strain genomes for metagenomic binning, comparative biology and taxonomic classification.</title>
        <authorList>
            <person name="Goeker M."/>
        </authorList>
    </citation>
    <scope>NUCLEOTIDE SEQUENCE [LARGE SCALE GENOMIC DNA]</scope>
    <source>
        <strain evidence="8 9">DSM 28825</strain>
    </source>
</reference>
<dbReference type="InterPro" id="IPR036909">
    <property type="entry name" value="Cyt_c-like_dom_sf"/>
</dbReference>
<organism evidence="8 9">
    <name type="scientific">Ancylomarina subtilis</name>
    <dbReference type="NCBI Taxonomy" id="1639035"/>
    <lineage>
        <taxon>Bacteria</taxon>
        <taxon>Pseudomonadati</taxon>
        <taxon>Bacteroidota</taxon>
        <taxon>Bacteroidia</taxon>
        <taxon>Marinilabiliales</taxon>
        <taxon>Marinifilaceae</taxon>
        <taxon>Ancylomarina</taxon>
    </lineage>
</organism>
<dbReference type="GO" id="GO:0020037">
    <property type="term" value="F:heme binding"/>
    <property type="evidence" value="ECO:0007669"/>
    <property type="project" value="InterPro"/>
</dbReference>
<dbReference type="Proteomes" id="UP000293562">
    <property type="component" value="Unassembled WGS sequence"/>
</dbReference>
<dbReference type="AlphaFoldDB" id="A0A4Q7VLH2"/>
<keyword evidence="5" id="KW-0812">Transmembrane</keyword>
<dbReference type="InterPro" id="IPR051459">
    <property type="entry name" value="Cytochrome_c-type_DH"/>
</dbReference>
<protein>
    <submittedName>
        <fullName evidence="8">Cbb3-type cytochrome c oxidase subunit III</fullName>
    </submittedName>
</protein>
<gene>
    <name evidence="8" type="ORF">EV201_1777</name>
</gene>
<evidence type="ECO:0000256" key="5">
    <source>
        <dbReference type="SAM" id="Phobius"/>
    </source>
</evidence>
<sequence>MKNTFNILATIILVLSLSATVCAEGWDVPASAKKKQNPYELTKRNISAGKKIFQTTCKSCHGDPGKGNALPLQPPPTDLGSQNFLVQTDGEIFHKIRTGKGAMPTFDKTLNDESKWMVITYLRSLDKTKREAVVAKEIVNPEVTDVKIDLDIDPEHKKLIAQLTGLKKDGKRVGLQGIELSFLVKRAFGQLDISGEEAYTDEKGQLIVQFPTDLPGDREGQANLLVKITDEENYGPIEEKRVVSIAVPTNPKNILSERAMWGTRANAPIWIMATYILGVIGIWGVIFLVLFQVFQLSKMRVKSK</sequence>
<evidence type="ECO:0000259" key="7">
    <source>
        <dbReference type="PROSITE" id="PS51007"/>
    </source>
</evidence>
<dbReference type="GO" id="GO:0009055">
    <property type="term" value="F:electron transfer activity"/>
    <property type="evidence" value="ECO:0007669"/>
    <property type="project" value="InterPro"/>
</dbReference>
<keyword evidence="2 4" id="KW-0479">Metal-binding</keyword>
<dbReference type="EMBL" id="SHKN01000001">
    <property type="protein sequence ID" value="RZT97120.1"/>
    <property type="molecule type" value="Genomic_DNA"/>
</dbReference>
<evidence type="ECO:0000256" key="6">
    <source>
        <dbReference type="SAM" id="SignalP"/>
    </source>
</evidence>
<keyword evidence="1 4" id="KW-0349">Heme</keyword>